<accession>A0AAD3SNH2</accession>
<dbReference type="AlphaFoldDB" id="A0AAD3SNH2"/>
<dbReference type="EMBL" id="BSYO01000013">
    <property type="protein sequence ID" value="GMH13884.1"/>
    <property type="molecule type" value="Genomic_DNA"/>
</dbReference>
<keyword evidence="2" id="KW-1185">Reference proteome</keyword>
<name>A0AAD3SNH2_NEPGR</name>
<organism evidence="1 2">
    <name type="scientific">Nepenthes gracilis</name>
    <name type="common">Slender pitcher plant</name>
    <dbReference type="NCBI Taxonomy" id="150966"/>
    <lineage>
        <taxon>Eukaryota</taxon>
        <taxon>Viridiplantae</taxon>
        <taxon>Streptophyta</taxon>
        <taxon>Embryophyta</taxon>
        <taxon>Tracheophyta</taxon>
        <taxon>Spermatophyta</taxon>
        <taxon>Magnoliopsida</taxon>
        <taxon>eudicotyledons</taxon>
        <taxon>Gunneridae</taxon>
        <taxon>Pentapetalae</taxon>
        <taxon>Caryophyllales</taxon>
        <taxon>Nepenthaceae</taxon>
        <taxon>Nepenthes</taxon>
    </lineage>
</organism>
<evidence type="ECO:0000313" key="2">
    <source>
        <dbReference type="Proteomes" id="UP001279734"/>
    </source>
</evidence>
<proteinExistence type="predicted"/>
<sequence>MDGRLPERFVEMSPTFAMPSSISSIVALGSWPMDIGISRTEGFLLMDLGTSYLRSCSQTSSHSKSIVLGSDEFDYFCFLRKLSTSLTLA</sequence>
<comment type="caution">
    <text evidence="1">The sequence shown here is derived from an EMBL/GenBank/DDBJ whole genome shotgun (WGS) entry which is preliminary data.</text>
</comment>
<gene>
    <name evidence="1" type="ORF">Nepgr_015725</name>
</gene>
<dbReference type="Proteomes" id="UP001279734">
    <property type="component" value="Unassembled WGS sequence"/>
</dbReference>
<evidence type="ECO:0000313" key="1">
    <source>
        <dbReference type="EMBL" id="GMH13884.1"/>
    </source>
</evidence>
<reference evidence="1" key="1">
    <citation type="submission" date="2023-05" db="EMBL/GenBank/DDBJ databases">
        <title>Nepenthes gracilis genome sequencing.</title>
        <authorList>
            <person name="Fukushima K."/>
        </authorList>
    </citation>
    <scope>NUCLEOTIDE SEQUENCE</scope>
    <source>
        <strain evidence="1">SING2019-196</strain>
    </source>
</reference>
<protein>
    <submittedName>
        <fullName evidence="1">Uncharacterized protein</fullName>
    </submittedName>
</protein>